<comment type="similarity">
    <text evidence="2">Belongs to the class-IV pyridoxal-phosphate-dependent aminotransferase family.</text>
</comment>
<organism evidence="4">
    <name type="scientific">marine sediment metagenome</name>
    <dbReference type="NCBI Taxonomy" id="412755"/>
    <lineage>
        <taxon>unclassified sequences</taxon>
        <taxon>metagenomes</taxon>
        <taxon>ecological metagenomes</taxon>
    </lineage>
</organism>
<dbReference type="AlphaFoldDB" id="X1TMV0"/>
<dbReference type="GO" id="GO:0008652">
    <property type="term" value="P:amino acid biosynthetic process"/>
    <property type="evidence" value="ECO:0007669"/>
    <property type="project" value="UniProtKB-ARBA"/>
</dbReference>
<evidence type="ECO:0000256" key="2">
    <source>
        <dbReference type="ARBA" id="ARBA00009320"/>
    </source>
</evidence>
<evidence type="ECO:0000256" key="3">
    <source>
        <dbReference type="ARBA" id="ARBA00022898"/>
    </source>
</evidence>
<dbReference type="InterPro" id="IPR001544">
    <property type="entry name" value="Aminotrans_IV"/>
</dbReference>
<keyword evidence="3" id="KW-0663">Pyridoxal phosphate</keyword>
<dbReference type="SUPFAM" id="SSF56752">
    <property type="entry name" value="D-aminoacid aminotransferase-like PLP-dependent enzymes"/>
    <property type="match status" value="1"/>
</dbReference>
<dbReference type="PANTHER" id="PTHR42743:SF11">
    <property type="entry name" value="AMINODEOXYCHORISMATE LYASE"/>
    <property type="match status" value="1"/>
</dbReference>
<dbReference type="InterPro" id="IPR018300">
    <property type="entry name" value="Aminotrans_IV_CS"/>
</dbReference>
<evidence type="ECO:0008006" key="5">
    <source>
        <dbReference type="Google" id="ProtNLM"/>
    </source>
</evidence>
<protein>
    <recommendedName>
        <fullName evidence="5">Branched-chain amino acid aminotransferase</fullName>
    </recommendedName>
</protein>
<dbReference type="InterPro" id="IPR036038">
    <property type="entry name" value="Aminotransferase-like"/>
</dbReference>
<dbReference type="PANTHER" id="PTHR42743">
    <property type="entry name" value="AMINO-ACID AMINOTRANSFERASE"/>
    <property type="match status" value="1"/>
</dbReference>
<dbReference type="FunFam" id="3.20.10.10:FF:000002">
    <property type="entry name" value="D-alanine aminotransferase"/>
    <property type="match status" value="1"/>
</dbReference>
<comment type="cofactor">
    <cofactor evidence="1">
        <name>pyridoxal 5'-phosphate</name>
        <dbReference type="ChEBI" id="CHEBI:597326"/>
    </cofactor>
</comment>
<accession>X1TMV0</accession>
<proteinExistence type="inferred from homology"/>
<evidence type="ECO:0000313" key="4">
    <source>
        <dbReference type="EMBL" id="GAI81369.1"/>
    </source>
</evidence>
<gene>
    <name evidence="4" type="ORF">S12H4_14341</name>
</gene>
<name>X1TMV0_9ZZZZ</name>
<comment type="caution">
    <text evidence="4">The sequence shown here is derived from an EMBL/GenBank/DDBJ whole genome shotgun (WGS) entry which is preliminary data.</text>
</comment>
<dbReference type="GO" id="GO:0003824">
    <property type="term" value="F:catalytic activity"/>
    <property type="evidence" value="ECO:0007669"/>
    <property type="project" value="InterPro"/>
</dbReference>
<dbReference type="Gene3D" id="3.20.10.10">
    <property type="entry name" value="D-amino Acid Aminotransferase, subunit A, domain 2"/>
    <property type="match status" value="1"/>
</dbReference>
<dbReference type="EMBL" id="BARW01006835">
    <property type="protein sequence ID" value="GAI81369.1"/>
    <property type="molecule type" value="Genomic_DNA"/>
</dbReference>
<dbReference type="InterPro" id="IPR043132">
    <property type="entry name" value="BCAT-like_C"/>
</dbReference>
<dbReference type="Pfam" id="PF01063">
    <property type="entry name" value="Aminotran_4"/>
    <property type="match status" value="1"/>
</dbReference>
<dbReference type="InterPro" id="IPR050571">
    <property type="entry name" value="Class-IV_PLP-Dep_Aminotrnsfr"/>
</dbReference>
<sequence>GLNSPLARKAGVDDALFLNDKGLLAEASTSNIFLVSNGALKTPSLKSGILPGITREVILELASELGIAAYEQYAELEELYQAEEAFLINSMIEIMPLIEVDGKPVGSGRPGPLTRRLMAAYRELVLKETGLSAR</sequence>
<dbReference type="GO" id="GO:0046394">
    <property type="term" value="P:carboxylic acid biosynthetic process"/>
    <property type="evidence" value="ECO:0007669"/>
    <property type="project" value="UniProtKB-ARBA"/>
</dbReference>
<reference evidence="4" key="1">
    <citation type="journal article" date="2014" name="Front. Microbiol.">
        <title>High frequency of phylogenetically diverse reductive dehalogenase-homologous genes in deep subseafloor sedimentary metagenomes.</title>
        <authorList>
            <person name="Kawai M."/>
            <person name="Futagami T."/>
            <person name="Toyoda A."/>
            <person name="Takaki Y."/>
            <person name="Nishi S."/>
            <person name="Hori S."/>
            <person name="Arai W."/>
            <person name="Tsubouchi T."/>
            <person name="Morono Y."/>
            <person name="Uchiyama I."/>
            <person name="Ito T."/>
            <person name="Fujiyama A."/>
            <person name="Inagaki F."/>
            <person name="Takami H."/>
        </authorList>
    </citation>
    <scope>NUCLEOTIDE SEQUENCE</scope>
    <source>
        <strain evidence="4">Expedition CK06-06</strain>
    </source>
</reference>
<evidence type="ECO:0000256" key="1">
    <source>
        <dbReference type="ARBA" id="ARBA00001933"/>
    </source>
</evidence>
<dbReference type="PROSITE" id="PS00770">
    <property type="entry name" value="AA_TRANSFER_CLASS_4"/>
    <property type="match status" value="1"/>
</dbReference>
<feature type="non-terminal residue" evidence="4">
    <location>
        <position position="1"/>
    </location>
</feature>